<keyword evidence="2" id="KW-1185">Reference proteome</keyword>
<dbReference type="HOGENOM" id="CLU_158095_0_0_1"/>
<protein>
    <submittedName>
        <fullName evidence="1">Uncharacterized protein</fullName>
    </submittedName>
</protein>
<evidence type="ECO:0000313" key="2">
    <source>
        <dbReference type="Proteomes" id="UP000010091"/>
    </source>
</evidence>
<dbReference type="RefSeq" id="XP_012047789.1">
    <property type="nucleotide sequence ID" value="XM_012192399.1"/>
</dbReference>
<proteinExistence type="predicted"/>
<name>J9VGX0_CRYN9</name>
<dbReference type="Proteomes" id="UP000010091">
    <property type="component" value="Chromosome 3"/>
</dbReference>
<dbReference type="VEuPathDB" id="FungiDB:CNAG_03043"/>
<dbReference type="AlphaFoldDB" id="J9VGX0"/>
<organism evidence="1 2">
    <name type="scientific">Cryptococcus neoformans (strain H99 / ATCC 208821 / CBS 10515 / FGSC 9487)</name>
    <name type="common">Cryptococcus neoformans var. grubii serotype A</name>
    <dbReference type="NCBI Taxonomy" id="235443"/>
    <lineage>
        <taxon>Eukaryota</taxon>
        <taxon>Fungi</taxon>
        <taxon>Dikarya</taxon>
        <taxon>Basidiomycota</taxon>
        <taxon>Agaricomycotina</taxon>
        <taxon>Tremellomycetes</taxon>
        <taxon>Tremellales</taxon>
        <taxon>Cryptococcaceae</taxon>
        <taxon>Cryptococcus</taxon>
        <taxon>Cryptococcus neoformans species complex</taxon>
    </lineage>
</organism>
<dbReference type="EMBL" id="CP003822">
    <property type="protein sequence ID" value="AFR93652.2"/>
    <property type="molecule type" value="Genomic_DNA"/>
</dbReference>
<gene>
    <name evidence="1" type="ORF">CNAG_03043</name>
</gene>
<evidence type="ECO:0000313" key="1">
    <source>
        <dbReference type="EMBL" id="AFR93652.2"/>
    </source>
</evidence>
<dbReference type="GeneID" id="23886580"/>
<accession>J9VGX0</accession>
<dbReference type="KEGG" id="cng:CNAG_03043"/>
<sequence length="140" mass="16302">MVGRVGRLFKNIERFERLGGTSEEAGKGLDNIVFLIRGDTFTWMVIRSARESIGHRSLFAWTVDDDEPRSARGCDGRSGWWCKLAGACVDNGQRPRRWPRILFPTKCLNWVVGLTWEMANPNRRRKRRFGEWSDTKDRNE</sequence>
<reference evidence="1 2" key="1">
    <citation type="journal article" date="2014" name="PLoS Genet.">
        <title>Analysis of the genome and transcriptome of Cryptococcus neoformans var. grubii reveals complex RNA expression and microevolution leading to virulence attenuation.</title>
        <authorList>
            <person name="Janbon G."/>
            <person name="Ormerod K.L."/>
            <person name="Paulet D."/>
            <person name="Byrnes E.J.III."/>
            <person name="Yadav V."/>
            <person name="Chatterjee G."/>
            <person name="Mullapudi N."/>
            <person name="Hon C.C."/>
            <person name="Billmyre R.B."/>
            <person name="Brunel F."/>
            <person name="Bahn Y.S."/>
            <person name="Chen W."/>
            <person name="Chen Y."/>
            <person name="Chow E.W."/>
            <person name="Coppee J.Y."/>
            <person name="Floyd-Averette A."/>
            <person name="Gaillardin C."/>
            <person name="Gerik K.J."/>
            <person name="Goldberg J."/>
            <person name="Gonzalez-Hilarion S."/>
            <person name="Gujja S."/>
            <person name="Hamlin J.L."/>
            <person name="Hsueh Y.P."/>
            <person name="Ianiri G."/>
            <person name="Jones S."/>
            <person name="Kodira C.D."/>
            <person name="Kozubowski L."/>
            <person name="Lam W."/>
            <person name="Marra M."/>
            <person name="Mesner L.D."/>
            <person name="Mieczkowski P.A."/>
            <person name="Moyrand F."/>
            <person name="Nielsen K."/>
            <person name="Proux C."/>
            <person name="Rossignol T."/>
            <person name="Schein J.E."/>
            <person name="Sun S."/>
            <person name="Wollschlaeger C."/>
            <person name="Wood I.A."/>
            <person name="Zeng Q."/>
            <person name="Neuveglise C."/>
            <person name="Newlon C.S."/>
            <person name="Perfect J.R."/>
            <person name="Lodge J.K."/>
            <person name="Idnurm A."/>
            <person name="Stajich J.E."/>
            <person name="Kronstad J.W."/>
            <person name="Sanyal K."/>
            <person name="Heitman J."/>
            <person name="Fraser J.A."/>
            <person name="Cuomo C.A."/>
            <person name="Dietrich F.S."/>
        </authorList>
    </citation>
    <scope>NUCLEOTIDE SEQUENCE [LARGE SCALE GENOMIC DNA]</scope>
    <source>
        <strain evidence="2">H99 / ATCC 208821 / CBS 10515 / FGSC 9487</strain>
    </source>
</reference>